<evidence type="ECO:0000256" key="1">
    <source>
        <dbReference type="SAM" id="MobiDB-lite"/>
    </source>
</evidence>
<evidence type="ECO:0000313" key="2">
    <source>
        <dbReference type="EMBL" id="MBB2995923.1"/>
    </source>
</evidence>
<dbReference type="EMBL" id="JACHVS010000001">
    <property type="protein sequence ID" value="MBB2995923.1"/>
    <property type="molecule type" value="Genomic_DNA"/>
</dbReference>
<evidence type="ECO:0000313" key="3">
    <source>
        <dbReference type="Proteomes" id="UP000523000"/>
    </source>
</evidence>
<proteinExistence type="predicted"/>
<feature type="region of interest" description="Disordered" evidence="1">
    <location>
        <begin position="72"/>
        <end position="107"/>
    </location>
</feature>
<protein>
    <submittedName>
        <fullName evidence="2">Uncharacterized protein</fullName>
    </submittedName>
</protein>
<dbReference type="Proteomes" id="UP000523000">
    <property type="component" value="Unassembled WGS sequence"/>
</dbReference>
<sequence length="107" mass="11034">MTRLSGPAFVCVRASACEMHSMDLVDRMAGVVADPSDGQVGAWAACRSAAEIHELGHDAASSVPVNATSLQASAPSWSRPLPGIRQLSAERPPLPAKTGMGRPLGNA</sequence>
<gene>
    <name evidence="2" type="ORF">E9229_002114</name>
</gene>
<organism evidence="2 3">
    <name type="scientific">Paeniglutamicibacter cryotolerans</name>
    <dbReference type="NCBI Taxonomy" id="670079"/>
    <lineage>
        <taxon>Bacteria</taxon>
        <taxon>Bacillati</taxon>
        <taxon>Actinomycetota</taxon>
        <taxon>Actinomycetes</taxon>
        <taxon>Micrococcales</taxon>
        <taxon>Micrococcaceae</taxon>
        <taxon>Paeniglutamicibacter</taxon>
    </lineage>
</organism>
<accession>A0A839QK00</accession>
<keyword evidence="3" id="KW-1185">Reference proteome</keyword>
<dbReference type="AlphaFoldDB" id="A0A839QK00"/>
<name>A0A839QK00_9MICC</name>
<comment type="caution">
    <text evidence="2">The sequence shown here is derived from an EMBL/GenBank/DDBJ whole genome shotgun (WGS) entry which is preliminary data.</text>
</comment>
<reference evidence="2 3" key="1">
    <citation type="submission" date="2020-08" db="EMBL/GenBank/DDBJ databases">
        <title>Sequencing the genomes of 1000 actinobacteria strains.</title>
        <authorList>
            <person name="Klenk H.-P."/>
        </authorList>
    </citation>
    <scope>NUCLEOTIDE SEQUENCE [LARGE SCALE GENOMIC DNA]</scope>
    <source>
        <strain evidence="2 3">DSM 22826</strain>
    </source>
</reference>